<dbReference type="Proteomes" id="UP000326302">
    <property type="component" value="Unassembled WGS sequence"/>
</dbReference>
<name>A0A5N5UJD0_9EURY</name>
<dbReference type="Proteomes" id="UP000326207">
    <property type="component" value="Unassembled WGS sequence"/>
</dbReference>
<dbReference type="PANTHER" id="PTHR42685:SF18">
    <property type="entry name" value="DIGERANYLGERANYLGLYCEROPHOSPHOLIPID REDUCTASE"/>
    <property type="match status" value="1"/>
</dbReference>
<dbReference type="Pfam" id="PF12831">
    <property type="entry name" value="FAD_oxidored"/>
    <property type="match status" value="1"/>
</dbReference>
<dbReference type="AlphaFoldDB" id="A0A5N5UJD0"/>
<evidence type="ECO:0000313" key="6">
    <source>
        <dbReference type="Proteomes" id="UP000326865"/>
    </source>
</evidence>
<accession>A0A5N5UJD0</accession>
<protein>
    <submittedName>
        <fullName evidence="3">FAD-dependent oxidoreductase</fullName>
    </submittedName>
</protein>
<dbReference type="EMBL" id="QMDY01000007">
    <property type="protein sequence ID" value="KAB7515537.1"/>
    <property type="molecule type" value="Genomic_DNA"/>
</dbReference>
<evidence type="ECO:0000313" key="3">
    <source>
        <dbReference type="EMBL" id="KAB7518561.1"/>
    </source>
</evidence>
<dbReference type="InterPro" id="IPR050407">
    <property type="entry name" value="Geranylgeranyl_reductase"/>
</dbReference>
<dbReference type="SUPFAM" id="SSF51905">
    <property type="entry name" value="FAD/NAD(P)-binding domain"/>
    <property type="match status" value="1"/>
</dbReference>
<dbReference type="Gene3D" id="3.50.50.60">
    <property type="entry name" value="FAD/NAD(P)-binding domain"/>
    <property type="match status" value="1"/>
</dbReference>
<dbReference type="InterPro" id="IPR054884">
    <property type="entry name" value="Dggglyphlred_Halo"/>
</dbReference>
<dbReference type="Proteomes" id="UP000326865">
    <property type="component" value="Unassembled WGS sequence"/>
</dbReference>
<dbReference type="EMBL" id="QKKZ01000007">
    <property type="protein sequence ID" value="KAB7512635.1"/>
    <property type="molecule type" value="Genomic_DNA"/>
</dbReference>
<sequence length="424" mass="46803">MSGDETDNFDVIVAGAGPAGGQCARDLAARDYDVLLLETEPEDEFPRQSNKSTAGTFPRMTGAFGVPDRLVEQFTDSVIVESPNDHYEQEQPGAVLDFVGFKQWLVEEARENGAEVRFDARVNTPITEDGRVVGVTYAGSEEVHADIVVDATGPSASLAKTLDVVNLHRANQAIGIDYKLEGLNLDHEEYADLTGSMMLRLDHDIAPGGYSWIFHTGGDTAKVGVCYIQNERHDEVARDDMRIDDYLDYWRETDPRFEGAQAMEGEHILRGSAHIQMPGSLSTDGFMAVGDTVPTIDPLWGEGIHQGMKSGRAAAVTADHCLTGTDRNVSADEMSIYDGLWHEQVAPKMSKRLLMTELLYLVDNDRYDRFVRTMRELPNDTLSSANTGSLRAIAKLLEPGDLSYLAQLARNRLSDPYGRWNPLS</sequence>
<evidence type="ECO:0000313" key="5">
    <source>
        <dbReference type="Proteomes" id="UP000326302"/>
    </source>
</evidence>
<dbReference type="EMBL" id="QJOW01000001">
    <property type="protein sequence ID" value="KAB7518561.1"/>
    <property type="molecule type" value="Genomic_DNA"/>
</dbReference>
<proteinExistence type="predicted"/>
<dbReference type="PANTHER" id="PTHR42685">
    <property type="entry name" value="GERANYLGERANYL DIPHOSPHATE REDUCTASE"/>
    <property type="match status" value="1"/>
</dbReference>
<evidence type="ECO:0000313" key="4">
    <source>
        <dbReference type="Proteomes" id="UP000326207"/>
    </source>
</evidence>
<gene>
    <name evidence="1" type="ORF">DM867_11990</name>
    <name evidence="3" type="ORF">DMP03_04190</name>
    <name evidence="2" type="ORF">DP108_11275</name>
</gene>
<reference evidence="4 5" key="1">
    <citation type="submission" date="2019-10" db="EMBL/GenBank/DDBJ databases">
        <title>Unraveling microbial dark matter from salterns through culturing: the case of the genus Halosegnis.</title>
        <authorList>
            <person name="Duran-Viseras A."/>
            <person name="Andrei A.-S."/>
            <person name="Vera-Gargallo B."/>
            <person name="Ghai R."/>
            <person name="Sanchez-Porro C."/>
            <person name="Ventosa A."/>
        </authorList>
    </citation>
    <scope>NUCLEOTIDE SEQUENCE [LARGE SCALE GENOMIC DNA]</scope>
    <source>
        <strain evidence="3 5">F17-44</strain>
        <strain evidence="1 6">F18-79</strain>
        <strain evidence="2 4">F19-13</strain>
    </source>
</reference>
<comment type="caution">
    <text evidence="3">The sequence shown here is derived from an EMBL/GenBank/DDBJ whole genome shotgun (WGS) entry which is preliminary data.</text>
</comment>
<dbReference type="RefSeq" id="WP_152119443.1">
    <property type="nucleotide sequence ID" value="NZ_QJOW01000001.1"/>
</dbReference>
<keyword evidence="6" id="KW-1185">Reference proteome</keyword>
<dbReference type="OrthoDB" id="6062at2157"/>
<accession>A0A5N5U2D8</accession>
<organism evidence="3 5">
    <name type="scientific">Halosegnis rubeus</name>
    <dbReference type="NCBI Taxonomy" id="2212850"/>
    <lineage>
        <taxon>Archaea</taxon>
        <taxon>Methanobacteriati</taxon>
        <taxon>Methanobacteriota</taxon>
        <taxon>Stenosarchaea group</taxon>
        <taxon>Halobacteria</taxon>
        <taxon>Halobacteriales</taxon>
        <taxon>Natronomonadaceae</taxon>
        <taxon>Halosegnis</taxon>
    </lineage>
</organism>
<accession>A0A5N5UAH5</accession>
<dbReference type="NCBIfam" id="NF041385">
    <property type="entry name" value="Dggglyphlred_Halo"/>
    <property type="match status" value="1"/>
</dbReference>
<evidence type="ECO:0000313" key="1">
    <source>
        <dbReference type="EMBL" id="KAB7512635.1"/>
    </source>
</evidence>
<dbReference type="InterPro" id="IPR036188">
    <property type="entry name" value="FAD/NAD-bd_sf"/>
</dbReference>
<evidence type="ECO:0000313" key="2">
    <source>
        <dbReference type="EMBL" id="KAB7515537.1"/>
    </source>
</evidence>